<keyword evidence="3" id="KW-1185">Reference proteome</keyword>
<dbReference type="AlphaFoldDB" id="A0A0E9LRA3"/>
<feature type="signal peptide" evidence="1">
    <location>
        <begin position="1"/>
        <end position="21"/>
    </location>
</feature>
<protein>
    <submittedName>
        <fullName evidence="2">Uncharacterized protein</fullName>
    </submittedName>
</protein>
<keyword evidence="1" id="KW-0732">Signal</keyword>
<dbReference type="EMBL" id="BAZW01000001">
    <property type="protein sequence ID" value="GAO28112.1"/>
    <property type="molecule type" value="Genomic_DNA"/>
</dbReference>
<accession>A0A0E9LRA3</accession>
<dbReference type="Proteomes" id="UP000032900">
    <property type="component" value="Unassembled WGS sequence"/>
</dbReference>
<name>A0A0E9LRA3_9BACT</name>
<proteinExistence type="predicted"/>
<evidence type="ECO:0000256" key="1">
    <source>
        <dbReference type="SAM" id="SignalP"/>
    </source>
</evidence>
<feature type="chain" id="PRO_5002428530" evidence="1">
    <location>
        <begin position="22"/>
        <end position="52"/>
    </location>
</feature>
<sequence>MKKIFICWILIAVFGSAGLEAQNCDYGSRGNDIVQDKPALRQSLPGILNIGN</sequence>
<gene>
    <name evidence="2" type="ORF">JCM15548_173</name>
</gene>
<evidence type="ECO:0000313" key="3">
    <source>
        <dbReference type="Proteomes" id="UP000032900"/>
    </source>
</evidence>
<organism evidence="2 3">
    <name type="scientific">Geofilum rubicundum JCM 15548</name>
    <dbReference type="NCBI Taxonomy" id="1236989"/>
    <lineage>
        <taxon>Bacteria</taxon>
        <taxon>Pseudomonadati</taxon>
        <taxon>Bacteroidota</taxon>
        <taxon>Bacteroidia</taxon>
        <taxon>Marinilabiliales</taxon>
        <taxon>Marinilabiliaceae</taxon>
        <taxon>Geofilum</taxon>
    </lineage>
</organism>
<comment type="caution">
    <text evidence="2">The sequence shown here is derived from an EMBL/GenBank/DDBJ whole genome shotgun (WGS) entry which is preliminary data.</text>
</comment>
<evidence type="ECO:0000313" key="2">
    <source>
        <dbReference type="EMBL" id="GAO28112.1"/>
    </source>
</evidence>
<dbReference type="STRING" id="1236989.JCM15548_173"/>
<reference evidence="2 3" key="1">
    <citation type="journal article" date="2015" name="Microbes Environ.">
        <title>Distribution and evolution of nitrogen fixation genes in the phylum bacteroidetes.</title>
        <authorList>
            <person name="Inoue J."/>
            <person name="Oshima K."/>
            <person name="Suda W."/>
            <person name="Sakamoto M."/>
            <person name="Iino T."/>
            <person name="Noda S."/>
            <person name="Hongoh Y."/>
            <person name="Hattori M."/>
            <person name="Ohkuma M."/>
        </authorList>
    </citation>
    <scope>NUCLEOTIDE SEQUENCE [LARGE SCALE GENOMIC DNA]</scope>
    <source>
        <strain evidence="2">JCM 15548</strain>
    </source>
</reference>